<comment type="caution">
    <text evidence="1">The sequence shown here is derived from an EMBL/GenBank/DDBJ whole genome shotgun (WGS) entry which is preliminary data.</text>
</comment>
<evidence type="ECO:0000313" key="2">
    <source>
        <dbReference type="Proteomes" id="UP000624279"/>
    </source>
</evidence>
<evidence type="ECO:0000313" key="1">
    <source>
        <dbReference type="EMBL" id="MBC3873386.1"/>
    </source>
</evidence>
<dbReference type="RefSeq" id="WP_186941415.1">
    <property type="nucleotide sequence ID" value="NZ_JACOGA010000005.1"/>
</dbReference>
<keyword evidence="2" id="KW-1185">Reference proteome</keyword>
<organism evidence="1 2">
    <name type="scientific">Undibacterium flavidum</name>
    <dbReference type="NCBI Taxonomy" id="2762297"/>
    <lineage>
        <taxon>Bacteria</taxon>
        <taxon>Pseudomonadati</taxon>
        <taxon>Pseudomonadota</taxon>
        <taxon>Betaproteobacteria</taxon>
        <taxon>Burkholderiales</taxon>
        <taxon>Oxalobacteraceae</taxon>
        <taxon>Undibacterium</taxon>
    </lineage>
</organism>
<accession>A0ABR6Y9V1</accession>
<proteinExistence type="predicted"/>
<name>A0ABR6Y9V1_9BURK</name>
<protein>
    <submittedName>
        <fullName evidence="1">Uncharacterized protein</fullName>
    </submittedName>
</protein>
<dbReference type="EMBL" id="JACOGA010000005">
    <property type="protein sequence ID" value="MBC3873386.1"/>
    <property type="molecule type" value="Genomic_DNA"/>
</dbReference>
<reference evidence="1 2" key="1">
    <citation type="submission" date="2020-08" db="EMBL/GenBank/DDBJ databases">
        <title>Novel species isolated from subtropical streams in China.</title>
        <authorList>
            <person name="Lu H."/>
        </authorList>
    </citation>
    <scope>NUCLEOTIDE SEQUENCE [LARGE SCALE GENOMIC DNA]</scope>
    <source>
        <strain evidence="1 2">LX15W</strain>
    </source>
</reference>
<gene>
    <name evidence="1" type="ORF">H8K55_07300</name>
</gene>
<sequence length="144" mass="16582">MKNNVVAIGENGFFQLSEELSKKVRGSALGFHKSWWRDVQFFNRDGYKYVVENVMPERQLGSFSKLLSQTIYNPTLLFEYSYSRVGKYEVSALQAAIRKSVEKDEDIFTQLMEKEELLQLLTMSNDFDSIVAILVRCCEGNDNG</sequence>
<dbReference type="Proteomes" id="UP000624279">
    <property type="component" value="Unassembled WGS sequence"/>
</dbReference>